<keyword evidence="1" id="KW-0812">Transmembrane</keyword>
<keyword evidence="1" id="KW-0472">Membrane</keyword>
<keyword evidence="3" id="KW-1185">Reference proteome</keyword>
<dbReference type="OrthoDB" id="3363151at2759"/>
<feature type="transmembrane region" description="Helical" evidence="1">
    <location>
        <begin position="155"/>
        <end position="172"/>
    </location>
</feature>
<reference evidence="2 3" key="1">
    <citation type="journal article" date="2018" name="Mol. Biol. Evol.">
        <title>Broad Genomic Sampling Reveals a Smut Pathogenic Ancestry of the Fungal Clade Ustilaginomycotina.</title>
        <authorList>
            <person name="Kijpornyongpan T."/>
            <person name="Mondo S.J."/>
            <person name="Barry K."/>
            <person name="Sandor L."/>
            <person name="Lee J."/>
            <person name="Lipzen A."/>
            <person name="Pangilinan J."/>
            <person name="LaButti K."/>
            <person name="Hainaut M."/>
            <person name="Henrissat B."/>
            <person name="Grigoriev I.V."/>
            <person name="Spatafora J.W."/>
            <person name="Aime M.C."/>
        </authorList>
    </citation>
    <scope>NUCLEOTIDE SEQUENCE [LARGE SCALE GENOMIC DNA]</scope>
    <source>
        <strain evidence="2 3">MCA 3882</strain>
    </source>
</reference>
<gene>
    <name evidence="2" type="ORF">FA14DRAFT_162757</name>
</gene>
<evidence type="ECO:0000256" key="1">
    <source>
        <dbReference type="SAM" id="Phobius"/>
    </source>
</evidence>
<feature type="transmembrane region" description="Helical" evidence="1">
    <location>
        <begin position="209"/>
        <end position="228"/>
    </location>
</feature>
<sequence>MYIILIGRTALQTFIERRQAVALAGACFRRPIRILVPVALSLALISVLTATNGFKYASVLASDLNNQAAQPPAVWENALEYFNSLLSLLYQPYANRDTRAVNFIPLGRIAWFVDVAFQQVFVVVVFAFVLPFTIFKYKVIGFASMIVLSAWIGRWSWYTVTGLVLAEFAVVYRSMMPDKSSTAMAKRGQRRVSLTPPKFNTFQSAMTKIVPLAMIFIGVLFKYVWAAAAPQYQNKELLAHANVNTGMLSTNFDPVERAYPRYDDWFLCTGLLLLIELSDNAQNVLSSGLFVYLGRLGFSIALISGTVMISLGGLLHNHLVNTLHVTNPSLILWVEFLAMVPCCLLCADTWSRLVDDAGLKLSHWFFHFVRN</sequence>
<evidence type="ECO:0000313" key="3">
    <source>
        <dbReference type="Proteomes" id="UP000245771"/>
    </source>
</evidence>
<feature type="transmembrane region" description="Helical" evidence="1">
    <location>
        <begin position="330"/>
        <end position="350"/>
    </location>
</feature>
<dbReference type="AlphaFoldDB" id="A0A316V1P5"/>
<feature type="transmembrane region" description="Helical" evidence="1">
    <location>
        <begin position="289"/>
        <end position="310"/>
    </location>
</feature>
<proteinExistence type="predicted"/>
<feature type="transmembrane region" description="Helical" evidence="1">
    <location>
        <begin position="109"/>
        <end position="135"/>
    </location>
</feature>
<evidence type="ECO:0000313" key="2">
    <source>
        <dbReference type="EMBL" id="PWN31392.1"/>
    </source>
</evidence>
<feature type="transmembrane region" description="Helical" evidence="1">
    <location>
        <begin position="34"/>
        <end position="54"/>
    </location>
</feature>
<dbReference type="RefSeq" id="XP_025351694.1">
    <property type="nucleotide sequence ID" value="XM_025499751.1"/>
</dbReference>
<evidence type="ECO:0008006" key="4">
    <source>
        <dbReference type="Google" id="ProtNLM"/>
    </source>
</evidence>
<dbReference type="Proteomes" id="UP000245771">
    <property type="component" value="Unassembled WGS sequence"/>
</dbReference>
<protein>
    <recommendedName>
        <fullName evidence="4">Acyltransferase 3 domain-containing protein</fullName>
    </recommendedName>
</protein>
<keyword evidence="1" id="KW-1133">Transmembrane helix</keyword>
<dbReference type="GeneID" id="37021532"/>
<name>A0A316V1P5_9BASI</name>
<accession>A0A316V1P5</accession>
<dbReference type="InParanoid" id="A0A316V1P5"/>
<organism evidence="2 3">
    <name type="scientific">Meira miltonrushii</name>
    <dbReference type="NCBI Taxonomy" id="1280837"/>
    <lineage>
        <taxon>Eukaryota</taxon>
        <taxon>Fungi</taxon>
        <taxon>Dikarya</taxon>
        <taxon>Basidiomycota</taxon>
        <taxon>Ustilaginomycotina</taxon>
        <taxon>Exobasidiomycetes</taxon>
        <taxon>Exobasidiales</taxon>
        <taxon>Brachybasidiaceae</taxon>
        <taxon>Meira</taxon>
    </lineage>
</organism>
<dbReference type="EMBL" id="KZ819609">
    <property type="protein sequence ID" value="PWN31392.1"/>
    <property type="molecule type" value="Genomic_DNA"/>
</dbReference>
<dbReference type="STRING" id="1280837.A0A316V1P5"/>